<keyword evidence="3" id="KW-1185">Reference proteome</keyword>
<dbReference type="EMBL" id="JANPWB010000009">
    <property type="protein sequence ID" value="KAJ1156785.1"/>
    <property type="molecule type" value="Genomic_DNA"/>
</dbReference>
<accession>A0AAV7S0M3</accession>
<proteinExistence type="predicted"/>
<name>A0AAV7S0M3_PLEWA</name>
<protein>
    <submittedName>
        <fullName evidence="2">Uncharacterized protein</fullName>
    </submittedName>
</protein>
<evidence type="ECO:0000256" key="1">
    <source>
        <dbReference type="SAM" id="MobiDB-lite"/>
    </source>
</evidence>
<dbReference type="Proteomes" id="UP001066276">
    <property type="component" value="Chromosome 5"/>
</dbReference>
<dbReference type="AlphaFoldDB" id="A0AAV7S0M3"/>
<reference evidence="2" key="1">
    <citation type="journal article" date="2022" name="bioRxiv">
        <title>Sequencing and chromosome-scale assembly of the giantPleurodeles waltlgenome.</title>
        <authorList>
            <person name="Brown T."/>
            <person name="Elewa A."/>
            <person name="Iarovenko S."/>
            <person name="Subramanian E."/>
            <person name="Araus A.J."/>
            <person name="Petzold A."/>
            <person name="Susuki M."/>
            <person name="Suzuki K.-i.T."/>
            <person name="Hayashi T."/>
            <person name="Toyoda A."/>
            <person name="Oliveira C."/>
            <person name="Osipova E."/>
            <person name="Leigh N.D."/>
            <person name="Simon A."/>
            <person name="Yun M.H."/>
        </authorList>
    </citation>
    <scope>NUCLEOTIDE SEQUENCE</scope>
    <source>
        <strain evidence="2">20211129_DDA</strain>
        <tissue evidence="2">Liver</tissue>
    </source>
</reference>
<evidence type="ECO:0000313" key="3">
    <source>
        <dbReference type="Proteomes" id="UP001066276"/>
    </source>
</evidence>
<sequence>MSCVPWAGACCRRERCAAVRAVRWARSRRPAGSTWERGGARGGGRKWAEKRSPRGEPGTKLGTGAREVAAPSLFAPAAGSPKEDAKRSEVLLCRRALTWRSWQWRIGPGSLVGGSGGPRSPCLKRKRAVGWRSLQRKTNGCWHGCEARRIKSLATTRRGPVESLTPSQ</sequence>
<feature type="region of interest" description="Disordered" evidence="1">
    <location>
        <begin position="28"/>
        <end position="66"/>
    </location>
</feature>
<organism evidence="2 3">
    <name type="scientific">Pleurodeles waltl</name>
    <name type="common">Iberian ribbed newt</name>
    <dbReference type="NCBI Taxonomy" id="8319"/>
    <lineage>
        <taxon>Eukaryota</taxon>
        <taxon>Metazoa</taxon>
        <taxon>Chordata</taxon>
        <taxon>Craniata</taxon>
        <taxon>Vertebrata</taxon>
        <taxon>Euteleostomi</taxon>
        <taxon>Amphibia</taxon>
        <taxon>Batrachia</taxon>
        <taxon>Caudata</taxon>
        <taxon>Salamandroidea</taxon>
        <taxon>Salamandridae</taxon>
        <taxon>Pleurodelinae</taxon>
        <taxon>Pleurodeles</taxon>
    </lineage>
</organism>
<comment type="caution">
    <text evidence="2">The sequence shown here is derived from an EMBL/GenBank/DDBJ whole genome shotgun (WGS) entry which is preliminary data.</text>
</comment>
<gene>
    <name evidence="2" type="ORF">NDU88_009502</name>
</gene>
<evidence type="ECO:0000313" key="2">
    <source>
        <dbReference type="EMBL" id="KAJ1156785.1"/>
    </source>
</evidence>